<keyword evidence="1" id="KW-0812">Transmembrane</keyword>
<comment type="caution">
    <text evidence="2">The sequence shown here is derived from an EMBL/GenBank/DDBJ whole genome shotgun (WGS) entry which is preliminary data.</text>
</comment>
<reference evidence="2 3" key="1">
    <citation type="submission" date="2024-09" db="EMBL/GenBank/DDBJ databases">
        <title>The Natural Products Discovery Center: Release of the First 8490 Sequenced Strains for Exploring Actinobacteria Biosynthetic Diversity.</title>
        <authorList>
            <person name="Kalkreuter E."/>
            <person name="Kautsar S.A."/>
            <person name="Yang D."/>
            <person name="Bader C.D."/>
            <person name="Teijaro C.N."/>
            <person name="Fluegel L."/>
            <person name="Davis C.M."/>
            <person name="Simpson J.R."/>
            <person name="Lauterbach L."/>
            <person name="Steele A.D."/>
            <person name="Gui C."/>
            <person name="Meng S."/>
            <person name="Li G."/>
            <person name="Viehrig K."/>
            <person name="Ye F."/>
            <person name="Su P."/>
            <person name="Kiefer A.F."/>
            <person name="Nichols A."/>
            <person name="Cepeda A.J."/>
            <person name="Yan W."/>
            <person name="Fan B."/>
            <person name="Jiang Y."/>
            <person name="Adhikari A."/>
            <person name="Zheng C.-J."/>
            <person name="Schuster L."/>
            <person name="Cowan T.M."/>
            <person name="Smanski M.J."/>
            <person name="Chevrette M.G."/>
            <person name="De Carvalho L.P.S."/>
            <person name="Shen B."/>
        </authorList>
    </citation>
    <scope>NUCLEOTIDE SEQUENCE [LARGE SCALE GENOMIC DNA]</scope>
    <source>
        <strain evidence="2 3">NPDC058753</strain>
    </source>
</reference>
<keyword evidence="1" id="KW-0472">Membrane</keyword>
<sequence>MGPERPGATWHDRTSGGGDVVGFFLVVLFLLVFVGGAVGMSGAHRGEPTPGVLVAAAALTVFLLGFGLLFSIVRFNCPKFLVPPGMRDEIGIFQKPHWDESP</sequence>
<evidence type="ECO:0000313" key="3">
    <source>
        <dbReference type="Proteomes" id="UP001599542"/>
    </source>
</evidence>
<protein>
    <submittedName>
        <fullName evidence="2">Uncharacterized protein</fullName>
    </submittedName>
</protein>
<feature type="transmembrane region" description="Helical" evidence="1">
    <location>
        <begin position="52"/>
        <end position="73"/>
    </location>
</feature>
<dbReference type="RefSeq" id="WP_380321426.1">
    <property type="nucleotide sequence ID" value="NZ_JBHYPW010000014.1"/>
</dbReference>
<evidence type="ECO:0000256" key="1">
    <source>
        <dbReference type="SAM" id="Phobius"/>
    </source>
</evidence>
<accession>A0ABW6GP53</accession>
<feature type="transmembrane region" description="Helical" evidence="1">
    <location>
        <begin position="20"/>
        <end position="40"/>
    </location>
</feature>
<gene>
    <name evidence="2" type="ORF">ACFW6T_21220</name>
</gene>
<evidence type="ECO:0000313" key="2">
    <source>
        <dbReference type="EMBL" id="MFE1354511.1"/>
    </source>
</evidence>
<dbReference type="EMBL" id="JBHYPX010000044">
    <property type="protein sequence ID" value="MFE1354511.1"/>
    <property type="molecule type" value="Genomic_DNA"/>
</dbReference>
<proteinExistence type="predicted"/>
<dbReference type="Proteomes" id="UP001599542">
    <property type="component" value="Unassembled WGS sequence"/>
</dbReference>
<keyword evidence="3" id="KW-1185">Reference proteome</keyword>
<organism evidence="2 3">
    <name type="scientific">Kitasatospora phosalacinea</name>
    <dbReference type="NCBI Taxonomy" id="2065"/>
    <lineage>
        <taxon>Bacteria</taxon>
        <taxon>Bacillati</taxon>
        <taxon>Actinomycetota</taxon>
        <taxon>Actinomycetes</taxon>
        <taxon>Kitasatosporales</taxon>
        <taxon>Streptomycetaceae</taxon>
        <taxon>Kitasatospora</taxon>
    </lineage>
</organism>
<keyword evidence="1" id="KW-1133">Transmembrane helix</keyword>
<name>A0ABW6GP53_9ACTN</name>